<reference evidence="1 2" key="1">
    <citation type="submission" date="2017-10" db="EMBL/GenBank/DDBJ databases">
        <authorList>
            <person name="Banno H."/>
            <person name="Chua N.-H."/>
        </authorList>
    </citation>
    <scope>NUCLEOTIDE SEQUENCE [LARGE SCALE GENOMIC DNA]</scope>
    <source>
        <strain evidence="1">Vibrio tapetis CECT4600</strain>
    </source>
</reference>
<dbReference type="Proteomes" id="UP000235828">
    <property type="component" value="Chromosome B"/>
</dbReference>
<dbReference type="AlphaFoldDB" id="A0A2N8ZJB2"/>
<gene>
    <name evidence="1" type="ORF">VTAP4600_B0345</name>
</gene>
<accession>A0A2N8ZJB2</accession>
<dbReference type="KEGG" id="vta:B0345"/>
<keyword evidence="2" id="KW-1185">Reference proteome</keyword>
<name>A0A2N8ZJB2_9VIBR</name>
<protein>
    <submittedName>
        <fullName evidence="1">Uncharacterized protein</fullName>
    </submittedName>
</protein>
<evidence type="ECO:0000313" key="2">
    <source>
        <dbReference type="Proteomes" id="UP000235828"/>
    </source>
</evidence>
<proteinExistence type="predicted"/>
<evidence type="ECO:0000313" key="1">
    <source>
        <dbReference type="EMBL" id="SON51956.1"/>
    </source>
</evidence>
<organism evidence="1 2">
    <name type="scientific">Vibrio tapetis subsp. tapetis</name>
    <dbReference type="NCBI Taxonomy" id="1671868"/>
    <lineage>
        <taxon>Bacteria</taxon>
        <taxon>Pseudomonadati</taxon>
        <taxon>Pseudomonadota</taxon>
        <taxon>Gammaproteobacteria</taxon>
        <taxon>Vibrionales</taxon>
        <taxon>Vibrionaceae</taxon>
        <taxon>Vibrio</taxon>
    </lineage>
</organism>
<sequence>MFIDKVYLQVVPLIKEKETSIIMITLNIPEQTTVYFLII</sequence>
<dbReference type="EMBL" id="LT960612">
    <property type="protein sequence ID" value="SON51956.1"/>
    <property type="molecule type" value="Genomic_DNA"/>
</dbReference>